<dbReference type="PANTHER" id="PTHR43000">
    <property type="entry name" value="DTDP-D-GLUCOSE 4,6-DEHYDRATASE-RELATED"/>
    <property type="match status" value="1"/>
</dbReference>
<accession>F0QYL9</accession>
<dbReference type="GeneID" id="10288899"/>
<sequence>MSVLVTGASGQIGRFLVSELLDSGHDVVAFDVRFDQELLDKAKINDKLKLIYGDLADIEELLNTIKKYNVERIIHLAALVLLESRARPLKAAKVNIMGALNVFEAARLMDLKRVVYASSEAVLGSPTNYNLKLINEDVHPLAPPDPYPISKFVNEAFGTFYREAYGIDIIGSRLTSVWGPGRYTGYTGQFNNFLRELIINGTAKVPEDFAYINAKLRWLYVKDGARAFAHIALVEKSKIRRSVYNVGSKKAWNIIDMINIIKELLPNAKIDFMPLNKPTDTSSRIPGPAGLEIDCSRLYEELGFEEKYGLRGGLLDMINYERTRINKI</sequence>
<gene>
    <name evidence="3" type="ordered locus">VMUT_1247</name>
</gene>
<dbReference type="RefSeq" id="WP_013604614.1">
    <property type="nucleotide sequence ID" value="NC_015151.1"/>
</dbReference>
<reference evidence="3 4" key="1">
    <citation type="journal article" date="2011" name="J. Bacteriol.">
        <title>Complete genome sequence of 'Vulcanisaeta moutnovskia' strain 768-28, a novel member of the hyperthermophilic crenarchaeal genus vulcanisaeta.</title>
        <authorList>
            <person name="Gumerov V.M."/>
            <person name="Mardanov A.V."/>
            <person name="Beletsky A.V."/>
            <person name="Prokofeva M.I."/>
            <person name="Bonch-Osmolovskaya E.A."/>
            <person name="Ravin N.V."/>
            <person name="Skryabin K.G."/>
        </authorList>
    </citation>
    <scope>NUCLEOTIDE SEQUENCE [LARGE SCALE GENOMIC DNA]</scope>
    <source>
        <strain evidence="3 4">768-28</strain>
    </source>
</reference>
<evidence type="ECO:0000259" key="2">
    <source>
        <dbReference type="Pfam" id="PF01370"/>
    </source>
</evidence>
<dbReference type="eggNOG" id="arCOG04468">
    <property type="taxonomic scope" value="Archaea"/>
</dbReference>
<organism evidence="3 4">
    <name type="scientific">Vulcanisaeta moutnovskia (strain 768-28)</name>
    <dbReference type="NCBI Taxonomy" id="985053"/>
    <lineage>
        <taxon>Archaea</taxon>
        <taxon>Thermoproteota</taxon>
        <taxon>Thermoprotei</taxon>
        <taxon>Thermoproteales</taxon>
        <taxon>Thermoproteaceae</taxon>
        <taxon>Vulcanisaeta</taxon>
    </lineage>
</organism>
<keyword evidence="4" id="KW-1185">Reference proteome</keyword>
<dbReference type="InterPro" id="IPR036291">
    <property type="entry name" value="NAD(P)-bd_dom_sf"/>
</dbReference>
<dbReference type="EMBL" id="CP002529">
    <property type="protein sequence ID" value="ADY01452.1"/>
    <property type="molecule type" value="Genomic_DNA"/>
</dbReference>
<dbReference type="KEGG" id="vmo:VMUT_1247"/>
<evidence type="ECO:0000313" key="4">
    <source>
        <dbReference type="Proteomes" id="UP000007485"/>
    </source>
</evidence>
<comment type="similarity">
    <text evidence="1">Belongs to the NAD(P)-dependent epimerase/dehydratase family.</text>
</comment>
<proteinExistence type="inferred from homology"/>
<protein>
    <submittedName>
        <fullName evidence="3">NAD-dependent epimerase/dehydratase</fullName>
    </submittedName>
</protein>
<dbReference type="Pfam" id="PF01370">
    <property type="entry name" value="Epimerase"/>
    <property type="match status" value="1"/>
</dbReference>
<dbReference type="SUPFAM" id="SSF51735">
    <property type="entry name" value="NAD(P)-binding Rossmann-fold domains"/>
    <property type="match status" value="1"/>
</dbReference>
<dbReference type="OrthoDB" id="4907at2157"/>
<evidence type="ECO:0000313" key="3">
    <source>
        <dbReference type="EMBL" id="ADY01452.1"/>
    </source>
</evidence>
<dbReference type="HOGENOM" id="CLU_007383_1_7_2"/>
<dbReference type="AlphaFoldDB" id="F0QYL9"/>
<dbReference type="Proteomes" id="UP000007485">
    <property type="component" value="Chromosome"/>
</dbReference>
<name>F0QYL9_VULM7</name>
<feature type="domain" description="NAD-dependent epimerase/dehydratase" evidence="2">
    <location>
        <begin position="3"/>
        <end position="247"/>
    </location>
</feature>
<dbReference type="InterPro" id="IPR001509">
    <property type="entry name" value="Epimerase_deHydtase"/>
</dbReference>
<dbReference type="STRING" id="985053.VMUT_1247"/>
<dbReference type="Gene3D" id="3.40.50.720">
    <property type="entry name" value="NAD(P)-binding Rossmann-like Domain"/>
    <property type="match status" value="1"/>
</dbReference>
<evidence type="ECO:0000256" key="1">
    <source>
        <dbReference type="ARBA" id="ARBA00007637"/>
    </source>
</evidence>